<dbReference type="AlphaFoldDB" id="T1HJ31"/>
<protein>
    <recommendedName>
        <fullName evidence="1">CCHC-type domain-containing protein</fullName>
    </recommendedName>
</protein>
<dbReference type="STRING" id="13249.T1HJ31"/>
<evidence type="ECO:0000313" key="2">
    <source>
        <dbReference type="EnsemblMetazoa" id="RPRC004054-PA"/>
    </source>
</evidence>
<accession>T1HJ31</accession>
<dbReference type="InParanoid" id="T1HJ31"/>
<dbReference type="Proteomes" id="UP000015103">
    <property type="component" value="Unassembled WGS sequence"/>
</dbReference>
<evidence type="ECO:0000313" key="3">
    <source>
        <dbReference type="Proteomes" id="UP000015103"/>
    </source>
</evidence>
<sequence length="213" mass="24956">MVGFVRPQMATLRSVMIFQQYFFPPTFWHHNISLLFEAIREEQLDEEEDIHFEEVSGNCTSSNHVQESRPFQFSSKDIEESLRPFTGEDNYTVNLWRTDFEELAQVMKWQELEKFVFAKKSLKGLAKLFVYGERGLTSYSALKEALVEEFSSEDSVKEKSFRLNKIISETKIDTRKCFNCYEEGHLVADCPKPRREKGSCFECGKMGHLQRDC</sequence>
<dbReference type="SMART" id="SM00343">
    <property type="entry name" value="ZnF_C2HC"/>
    <property type="match status" value="2"/>
</dbReference>
<dbReference type="Pfam" id="PF00098">
    <property type="entry name" value="zf-CCHC"/>
    <property type="match status" value="2"/>
</dbReference>
<dbReference type="GO" id="GO:0003676">
    <property type="term" value="F:nucleic acid binding"/>
    <property type="evidence" value="ECO:0007669"/>
    <property type="project" value="InterPro"/>
</dbReference>
<evidence type="ECO:0000259" key="1">
    <source>
        <dbReference type="PROSITE" id="PS50158"/>
    </source>
</evidence>
<dbReference type="PROSITE" id="PS50158">
    <property type="entry name" value="ZF_CCHC"/>
    <property type="match status" value="2"/>
</dbReference>
<proteinExistence type="predicted"/>
<keyword evidence="3" id="KW-1185">Reference proteome</keyword>
<name>T1HJ31_RHOPR</name>
<dbReference type="EnsemblMetazoa" id="RPRC004054-RA">
    <property type="protein sequence ID" value="RPRC004054-PA"/>
    <property type="gene ID" value="RPRC004054"/>
</dbReference>
<organism evidence="2 3">
    <name type="scientific">Rhodnius prolixus</name>
    <name type="common">Triatomid bug</name>
    <dbReference type="NCBI Taxonomy" id="13249"/>
    <lineage>
        <taxon>Eukaryota</taxon>
        <taxon>Metazoa</taxon>
        <taxon>Ecdysozoa</taxon>
        <taxon>Arthropoda</taxon>
        <taxon>Hexapoda</taxon>
        <taxon>Insecta</taxon>
        <taxon>Pterygota</taxon>
        <taxon>Neoptera</taxon>
        <taxon>Paraneoptera</taxon>
        <taxon>Hemiptera</taxon>
        <taxon>Heteroptera</taxon>
        <taxon>Panheteroptera</taxon>
        <taxon>Cimicomorpha</taxon>
        <taxon>Reduviidae</taxon>
        <taxon>Triatominae</taxon>
        <taxon>Rhodnius</taxon>
    </lineage>
</organism>
<reference evidence="2" key="1">
    <citation type="submission" date="2015-05" db="UniProtKB">
        <authorList>
            <consortium name="EnsemblMetazoa"/>
        </authorList>
    </citation>
    <scope>IDENTIFICATION</scope>
</reference>
<dbReference type="EMBL" id="ACPB03036454">
    <property type="status" value="NOT_ANNOTATED_CDS"/>
    <property type="molecule type" value="Genomic_DNA"/>
</dbReference>
<dbReference type="VEuPathDB" id="VectorBase:RPRC004054"/>
<feature type="domain" description="CCHC-type" evidence="1">
    <location>
        <begin position="175"/>
        <end position="192"/>
    </location>
</feature>
<dbReference type="HOGENOM" id="CLU_1295785_0_0_1"/>
<dbReference type="GO" id="GO:0008270">
    <property type="term" value="F:zinc ion binding"/>
    <property type="evidence" value="ECO:0007669"/>
    <property type="project" value="InterPro"/>
</dbReference>
<dbReference type="InterPro" id="IPR001878">
    <property type="entry name" value="Znf_CCHC"/>
</dbReference>
<dbReference type="Gene3D" id="4.10.60.10">
    <property type="entry name" value="Zinc finger, CCHC-type"/>
    <property type="match status" value="2"/>
</dbReference>
<dbReference type="InterPro" id="IPR036875">
    <property type="entry name" value="Znf_CCHC_sf"/>
</dbReference>
<dbReference type="SUPFAM" id="SSF57756">
    <property type="entry name" value="Retrovirus zinc finger-like domains"/>
    <property type="match status" value="1"/>
</dbReference>
<feature type="domain" description="CCHC-type" evidence="1">
    <location>
        <begin position="200"/>
        <end position="213"/>
    </location>
</feature>